<protein>
    <submittedName>
        <fullName evidence="4">Serine/threonine-protein kinase</fullName>
    </submittedName>
</protein>
<keyword evidence="4" id="KW-0808">Transferase</keyword>
<dbReference type="PROSITE" id="PS50011">
    <property type="entry name" value="PROTEIN_KINASE_DOM"/>
    <property type="match status" value="1"/>
</dbReference>
<dbReference type="Gene3D" id="1.10.510.10">
    <property type="entry name" value="Transferase(Phosphotransferase) domain 1"/>
    <property type="match status" value="1"/>
</dbReference>
<dbReference type="InterPro" id="IPR023346">
    <property type="entry name" value="Lysozyme-like_dom_sf"/>
</dbReference>
<dbReference type="SUPFAM" id="SSF56112">
    <property type="entry name" value="Protein kinase-like (PK-like)"/>
    <property type="match status" value="1"/>
</dbReference>
<keyword evidence="5" id="KW-1185">Reference proteome</keyword>
<evidence type="ECO:0000313" key="4">
    <source>
        <dbReference type="EMBL" id="WUQ82210.1"/>
    </source>
</evidence>
<dbReference type="PANTHER" id="PTHR44329:SF214">
    <property type="entry name" value="PROTEIN KINASE DOMAIN-CONTAINING PROTEIN"/>
    <property type="match status" value="1"/>
</dbReference>
<feature type="region of interest" description="Disordered" evidence="2">
    <location>
        <begin position="316"/>
        <end position="351"/>
    </location>
</feature>
<dbReference type="EMBL" id="CP108110">
    <property type="protein sequence ID" value="WUQ82210.1"/>
    <property type="molecule type" value="Genomic_DNA"/>
</dbReference>
<dbReference type="InterPro" id="IPR017441">
    <property type="entry name" value="Protein_kinase_ATP_BS"/>
</dbReference>
<feature type="binding site" evidence="1">
    <location>
        <position position="67"/>
    </location>
    <ligand>
        <name>ATP</name>
        <dbReference type="ChEBI" id="CHEBI:30616"/>
    </ligand>
</feature>
<dbReference type="Pfam" id="PF00069">
    <property type="entry name" value="Pkinase"/>
    <property type="match status" value="1"/>
</dbReference>
<sequence length="555" mass="57127">MAPRAVDPPGARPSGGGAGFAVPAGYPVGGYLVGERIGAGGWGSVHVARTADPDRAAGGELAEVAVKFIHPGRLGPGQRQAVAQVARSEIRFSRRADHPHLIRTFAVFTLTDPDRPELDGAVALVMERAARSLHDLLTEARPPHPPPGAERILAEVAAGLRHMHGSGWVHGDLKPGNVLLMADGTAKLADFGLTSELEGTHAYAPPLGSPDHVPPEWWSERTGARGAALRPSADLWAYGVLAHQVLTGGLHPFLGATARARSLAAVAYARGSAPLRLDAALPERWRPLVTACLTADRRRRAQLDLAALLAGALGGSGGGGADVRPGHAAAGPASPGPGAAGRRKRRGRTATRAAPLLVAAATLLVLTGAPERSDPSGPMSGGPGRAVPARPVPARPGAIPPGADVPAALRGPIEDAARRCPEPEITSALLAAMLKAESGFDPAAARPATGEYGVAMWTPTVFNAWAQDADHDGVKSYLDPDDAIAAMGGYVCWLGQRFKQRGFPAAELPALVTAGYRTSDKTVADTGGVPERVKAHVARVLGYLAEYGGSSVAGP</sequence>
<dbReference type="InterPro" id="IPR000719">
    <property type="entry name" value="Prot_kinase_dom"/>
</dbReference>
<name>A0ABZ1TTF4_9ACTN</name>
<feature type="region of interest" description="Disordered" evidence="2">
    <location>
        <begin position="369"/>
        <end position="388"/>
    </location>
</feature>
<evidence type="ECO:0000256" key="2">
    <source>
        <dbReference type="SAM" id="MobiDB-lite"/>
    </source>
</evidence>
<evidence type="ECO:0000256" key="1">
    <source>
        <dbReference type="PROSITE-ProRule" id="PRU10141"/>
    </source>
</evidence>
<dbReference type="InterPro" id="IPR011009">
    <property type="entry name" value="Kinase-like_dom_sf"/>
</dbReference>
<dbReference type="Proteomes" id="UP001432222">
    <property type="component" value="Chromosome"/>
</dbReference>
<dbReference type="CDD" id="cd14014">
    <property type="entry name" value="STKc_PknB_like"/>
    <property type="match status" value="1"/>
</dbReference>
<dbReference type="InterPro" id="IPR051681">
    <property type="entry name" value="Ser/Thr_Kinases-Pseudokinases"/>
</dbReference>
<evidence type="ECO:0000313" key="5">
    <source>
        <dbReference type="Proteomes" id="UP001432222"/>
    </source>
</evidence>
<feature type="domain" description="Protein kinase" evidence="3">
    <location>
        <begin position="31"/>
        <end position="313"/>
    </location>
</feature>
<dbReference type="RefSeq" id="WP_328953278.1">
    <property type="nucleotide sequence ID" value="NZ_CP108110.1"/>
</dbReference>
<keyword evidence="4" id="KW-0418">Kinase</keyword>
<feature type="compositionally biased region" description="Low complexity" evidence="2">
    <location>
        <begin position="369"/>
        <end position="378"/>
    </location>
</feature>
<organism evidence="4 5">
    <name type="scientific">Kitasatospora purpeofusca</name>
    <dbReference type="NCBI Taxonomy" id="67352"/>
    <lineage>
        <taxon>Bacteria</taxon>
        <taxon>Bacillati</taxon>
        <taxon>Actinomycetota</taxon>
        <taxon>Actinomycetes</taxon>
        <taxon>Kitasatosporales</taxon>
        <taxon>Streptomycetaceae</taxon>
        <taxon>Kitasatospora</taxon>
    </lineage>
</organism>
<dbReference type="GO" id="GO:0016301">
    <property type="term" value="F:kinase activity"/>
    <property type="evidence" value="ECO:0007669"/>
    <property type="project" value="UniProtKB-KW"/>
</dbReference>
<evidence type="ECO:0000259" key="3">
    <source>
        <dbReference type="PROSITE" id="PS50011"/>
    </source>
</evidence>
<gene>
    <name evidence="4" type="ORF">OHA16_03970</name>
</gene>
<dbReference type="SMART" id="SM00220">
    <property type="entry name" value="S_TKc"/>
    <property type="match status" value="1"/>
</dbReference>
<reference evidence="4" key="1">
    <citation type="submission" date="2022-10" db="EMBL/GenBank/DDBJ databases">
        <title>The complete genomes of actinobacterial strains from the NBC collection.</title>
        <authorList>
            <person name="Joergensen T.S."/>
            <person name="Alvarez Arevalo M."/>
            <person name="Sterndorff E.B."/>
            <person name="Faurdal D."/>
            <person name="Vuksanovic O."/>
            <person name="Mourched A.-S."/>
            <person name="Charusanti P."/>
            <person name="Shaw S."/>
            <person name="Blin K."/>
            <person name="Weber T."/>
        </authorList>
    </citation>
    <scope>NUCLEOTIDE SEQUENCE</scope>
    <source>
        <strain evidence="4">NBC_00222</strain>
    </source>
</reference>
<dbReference type="PANTHER" id="PTHR44329">
    <property type="entry name" value="SERINE/THREONINE-PROTEIN KINASE TNNI3K-RELATED"/>
    <property type="match status" value="1"/>
</dbReference>
<feature type="compositionally biased region" description="Low complexity" evidence="2">
    <location>
        <begin position="322"/>
        <end position="337"/>
    </location>
</feature>
<proteinExistence type="predicted"/>
<accession>A0ABZ1TTF4</accession>
<keyword evidence="1" id="KW-0067">ATP-binding</keyword>
<keyword evidence="1" id="KW-0547">Nucleotide-binding</keyword>
<dbReference type="Gene3D" id="1.10.530.10">
    <property type="match status" value="1"/>
</dbReference>
<dbReference type="PROSITE" id="PS00107">
    <property type="entry name" value="PROTEIN_KINASE_ATP"/>
    <property type="match status" value="1"/>
</dbReference>
<dbReference type="SUPFAM" id="SSF53955">
    <property type="entry name" value="Lysozyme-like"/>
    <property type="match status" value="1"/>
</dbReference>